<evidence type="ECO:0000313" key="3">
    <source>
        <dbReference type="Proteomes" id="UP000032740"/>
    </source>
</evidence>
<dbReference type="InterPro" id="IPR014535">
    <property type="entry name" value="Hpre_diP_synt_I"/>
</dbReference>
<feature type="transmembrane region" description="Helical" evidence="1">
    <location>
        <begin position="102"/>
        <end position="126"/>
    </location>
</feature>
<dbReference type="AlphaFoldDB" id="U4KSE9"/>
<feature type="transmembrane region" description="Helical" evidence="1">
    <location>
        <begin position="12"/>
        <end position="30"/>
    </location>
</feature>
<feature type="transmembrane region" description="Helical" evidence="1">
    <location>
        <begin position="132"/>
        <end position="156"/>
    </location>
</feature>
<dbReference type="EMBL" id="FO681347">
    <property type="protein sequence ID" value="CCV64946.1"/>
    <property type="molecule type" value="Genomic_DNA"/>
</dbReference>
<keyword evidence="1" id="KW-1133">Transmembrane helix</keyword>
<feature type="transmembrane region" description="Helical" evidence="1">
    <location>
        <begin position="76"/>
        <end position="95"/>
    </location>
</feature>
<dbReference type="InterPro" id="IPR010898">
    <property type="entry name" value="Hpre_diP_synth_I"/>
</dbReference>
<protein>
    <submittedName>
        <fullName evidence="2">Heptaprenyl diphosphate synthase component I</fullName>
    </submittedName>
</protein>
<organism evidence="2 3">
    <name type="scientific">Alteracholeplasma palmae (strain ATCC 49389 / J233)</name>
    <name type="common">Acholeplasma palmae</name>
    <dbReference type="NCBI Taxonomy" id="1318466"/>
    <lineage>
        <taxon>Bacteria</taxon>
        <taxon>Bacillati</taxon>
        <taxon>Mycoplasmatota</taxon>
        <taxon>Mollicutes</taxon>
        <taxon>Acholeplasmatales</taxon>
        <taxon>Acholeplasmataceae</taxon>
        <taxon>Acholeplasma</taxon>
    </lineage>
</organism>
<dbReference type="Pfam" id="PF07456">
    <property type="entry name" value="Hpre_diP_synt_I"/>
    <property type="match status" value="1"/>
</dbReference>
<dbReference type="OrthoDB" id="9799095at2"/>
<evidence type="ECO:0000256" key="1">
    <source>
        <dbReference type="SAM" id="Phobius"/>
    </source>
</evidence>
<feature type="transmembrane region" description="Helical" evidence="1">
    <location>
        <begin position="42"/>
        <end position="70"/>
    </location>
</feature>
<reference evidence="2 3" key="1">
    <citation type="journal article" date="2013" name="J. Mol. Microbiol. Biotechnol.">
        <title>Analysis of the Complete Genomes of Acholeplasma brassicae , A. palmae and A. laidlawii and Their Comparison to the Obligate Parasites from ' Candidatus Phytoplasma'.</title>
        <authorList>
            <person name="Kube M."/>
            <person name="Siewert C."/>
            <person name="Migdoll A.M."/>
            <person name="Duduk B."/>
            <person name="Holz S."/>
            <person name="Rabus R."/>
            <person name="Seemuller E."/>
            <person name="Mitrovic J."/>
            <person name="Muller I."/>
            <person name="Buttner C."/>
            <person name="Reinhardt R."/>
        </authorList>
    </citation>
    <scope>NUCLEOTIDE SEQUENCE [LARGE SCALE GENOMIC DNA]</scope>
    <source>
        <strain evidence="2 3">J233</strain>
    </source>
</reference>
<keyword evidence="1" id="KW-0472">Membrane</keyword>
<dbReference type="PIRSF" id="PIRSF027391">
    <property type="entry name" value="Hpre_diP_synt_I"/>
    <property type="match status" value="1"/>
</dbReference>
<keyword evidence="3" id="KW-1185">Reference proteome</keyword>
<gene>
    <name evidence="2" type="ORF">BN85413690</name>
</gene>
<dbReference type="RefSeq" id="WP_030003829.1">
    <property type="nucleotide sequence ID" value="NC_022538.1"/>
</dbReference>
<dbReference type="Proteomes" id="UP000032740">
    <property type="component" value="Chromosome"/>
</dbReference>
<accession>U4KSE9</accession>
<dbReference type="STRING" id="1318466.BN85413690"/>
<dbReference type="Gene3D" id="1.10.1760.20">
    <property type="match status" value="1"/>
</dbReference>
<evidence type="ECO:0000313" key="2">
    <source>
        <dbReference type="EMBL" id="CCV64946.1"/>
    </source>
</evidence>
<proteinExistence type="predicted"/>
<keyword evidence="1" id="KW-0812">Transmembrane</keyword>
<dbReference type="HOGENOM" id="CLU_108933_0_0_14"/>
<name>U4KSE9_ALTPJ</name>
<dbReference type="KEGG" id="apal:BN85413690"/>
<sequence>MKDLKKMVILSNLLAISIILSILEGFYPIIPVPSAKIGFANIITLLVFYMYGFKEAFIITIFRVVLVALLSRSFSITFMMGLAGGILSVIVMQVIKKLKFNMITVSVMGSIFHAIGQILIGTQILATTILYLYLPVMLLTSIPAGILTGIISLKLLKTGFIQSLQKSKKIVEEKEEETND</sequence>